<dbReference type="InterPro" id="IPR055568">
    <property type="entry name" value="DUF7144"/>
</dbReference>
<feature type="region of interest" description="Disordered" evidence="1">
    <location>
        <begin position="1"/>
        <end position="44"/>
    </location>
</feature>
<evidence type="ECO:0000256" key="2">
    <source>
        <dbReference type="SAM" id="Phobius"/>
    </source>
</evidence>
<feature type="domain" description="DUF7144" evidence="3">
    <location>
        <begin position="54"/>
        <end position="166"/>
    </location>
</feature>
<dbReference type="RefSeq" id="WP_189931301.1">
    <property type="nucleotide sequence ID" value="NZ_BMSX01000001.1"/>
</dbReference>
<dbReference type="Proteomes" id="UP000658320">
    <property type="component" value="Unassembled WGS sequence"/>
</dbReference>
<keyword evidence="2" id="KW-0812">Transmembrane</keyword>
<evidence type="ECO:0000259" key="3">
    <source>
        <dbReference type="Pfam" id="PF23636"/>
    </source>
</evidence>
<keyword evidence="5" id="KW-1185">Reference proteome</keyword>
<feature type="transmembrane region" description="Helical" evidence="2">
    <location>
        <begin position="123"/>
        <end position="140"/>
    </location>
</feature>
<dbReference type="AlphaFoldDB" id="A0A918F1C6"/>
<dbReference type="EMBL" id="BMSX01000001">
    <property type="protein sequence ID" value="GGQ91796.1"/>
    <property type="molecule type" value="Genomic_DNA"/>
</dbReference>
<keyword evidence="2" id="KW-1133">Transmembrane helix</keyword>
<accession>A0A918F1C6</accession>
<evidence type="ECO:0000256" key="1">
    <source>
        <dbReference type="SAM" id="MobiDB-lite"/>
    </source>
</evidence>
<name>A0A918F1C6_9ACTN</name>
<feature type="compositionally biased region" description="Polar residues" evidence="1">
    <location>
        <begin position="1"/>
        <end position="10"/>
    </location>
</feature>
<dbReference type="Pfam" id="PF23636">
    <property type="entry name" value="DUF7144"/>
    <property type="match status" value="1"/>
</dbReference>
<sequence>MSSEQPSQSHTPEEPPVTPRESPIWDPSHQGTNRPPASWGSRPVDESGWAGGGVVFAGVLMLVHGILTALQGIAAIAEDEVYARVGDYVYRINLTGWGWILLILGVVAAATGWGILKGAGRARTAGILLASLSLILQFLFLPYAPVWSLVLIAVDIFVIWSLATYRPPRATARPA</sequence>
<comment type="caution">
    <text evidence="4">The sequence shown here is derived from an EMBL/GenBank/DDBJ whole genome shotgun (WGS) entry which is preliminary data.</text>
</comment>
<feature type="transmembrane region" description="Helical" evidence="2">
    <location>
        <begin position="146"/>
        <end position="165"/>
    </location>
</feature>
<evidence type="ECO:0000313" key="4">
    <source>
        <dbReference type="EMBL" id="GGQ91796.1"/>
    </source>
</evidence>
<reference evidence="4" key="2">
    <citation type="submission" date="2020-09" db="EMBL/GenBank/DDBJ databases">
        <authorList>
            <person name="Sun Q."/>
            <person name="Ohkuma M."/>
        </authorList>
    </citation>
    <scope>NUCLEOTIDE SEQUENCE</scope>
    <source>
        <strain evidence="4">JCM 4346</strain>
    </source>
</reference>
<proteinExistence type="predicted"/>
<organism evidence="4 5">
    <name type="scientific">Streptomyces aurantiogriseus</name>
    <dbReference type="NCBI Taxonomy" id="66870"/>
    <lineage>
        <taxon>Bacteria</taxon>
        <taxon>Bacillati</taxon>
        <taxon>Actinomycetota</taxon>
        <taxon>Actinomycetes</taxon>
        <taxon>Kitasatosporales</taxon>
        <taxon>Streptomycetaceae</taxon>
        <taxon>Streptomyces</taxon>
    </lineage>
</organism>
<gene>
    <name evidence="4" type="ORF">GCM10010251_02940</name>
</gene>
<protein>
    <recommendedName>
        <fullName evidence="3">DUF7144 domain-containing protein</fullName>
    </recommendedName>
</protein>
<feature type="transmembrane region" description="Helical" evidence="2">
    <location>
        <begin position="49"/>
        <end position="77"/>
    </location>
</feature>
<feature type="transmembrane region" description="Helical" evidence="2">
    <location>
        <begin position="97"/>
        <end position="116"/>
    </location>
</feature>
<evidence type="ECO:0000313" key="5">
    <source>
        <dbReference type="Proteomes" id="UP000658320"/>
    </source>
</evidence>
<keyword evidence="2" id="KW-0472">Membrane</keyword>
<reference evidence="4" key="1">
    <citation type="journal article" date="2014" name="Int. J. Syst. Evol. Microbiol.">
        <title>Complete genome sequence of Corynebacterium casei LMG S-19264T (=DSM 44701T), isolated from a smear-ripened cheese.</title>
        <authorList>
            <consortium name="US DOE Joint Genome Institute (JGI-PGF)"/>
            <person name="Walter F."/>
            <person name="Albersmeier A."/>
            <person name="Kalinowski J."/>
            <person name="Ruckert C."/>
        </authorList>
    </citation>
    <scope>NUCLEOTIDE SEQUENCE</scope>
    <source>
        <strain evidence="4">JCM 4346</strain>
    </source>
</reference>